<dbReference type="SUPFAM" id="SSF117916">
    <property type="entry name" value="Fe-S cluster assembly (FSCA) domain-like"/>
    <property type="match status" value="1"/>
</dbReference>
<sequence length="90" mass="10064">MDPEMQKKIDETFVQVKEPQSDVPIVDLGLVEKVTYSAKEKILLIHLAIGTPRWQCPACSAINGVVKEGIVRRAKEAFEKAFPELSIIVE</sequence>
<organism evidence="1">
    <name type="scientific">uncultured spirochete</name>
    <dbReference type="NCBI Taxonomy" id="156406"/>
    <lineage>
        <taxon>Bacteria</taxon>
        <taxon>Pseudomonadati</taxon>
        <taxon>Spirochaetota</taxon>
        <taxon>Spirochaetia</taxon>
        <taxon>Spirochaetales</taxon>
        <taxon>environmental samples</taxon>
    </lineage>
</organism>
<name>A0A3P3XNX8_9SPIR</name>
<evidence type="ECO:0008006" key="2">
    <source>
        <dbReference type="Google" id="ProtNLM"/>
    </source>
</evidence>
<dbReference type="InterPro" id="IPR034904">
    <property type="entry name" value="FSCA_dom_sf"/>
</dbReference>
<reference evidence="1" key="1">
    <citation type="submission" date="2017-02" db="EMBL/GenBank/DDBJ databases">
        <authorList>
            <person name="Regsiter A."/>
            <person name="William W."/>
        </authorList>
    </citation>
    <scope>NUCLEOTIDE SEQUENCE</scope>
    <source>
        <strain evidence="1">BdmA 4</strain>
    </source>
</reference>
<accession>A0A3P3XNX8</accession>
<gene>
    <name evidence="1" type="ORF">SPIRO4BDMA_40172</name>
</gene>
<evidence type="ECO:0000313" key="1">
    <source>
        <dbReference type="EMBL" id="SLM17603.1"/>
    </source>
</evidence>
<proteinExistence type="predicted"/>
<dbReference type="EMBL" id="FWDO01000004">
    <property type="protein sequence ID" value="SLM17603.1"/>
    <property type="molecule type" value="Genomic_DNA"/>
</dbReference>
<protein>
    <recommendedName>
        <fullName evidence="2">MIP18 family-like domain-containing protein</fullName>
    </recommendedName>
</protein>
<dbReference type="Gene3D" id="3.30.300.130">
    <property type="entry name" value="Fe-S cluster assembly (FSCA)"/>
    <property type="match status" value="1"/>
</dbReference>
<dbReference type="AlphaFoldDB" id="A0A3P3XNX8"/>